<feature type="compositionally biased region" description="Polar residues" evidence="1">
    <location>
        <begin position="23"/>
        <end position="37"/>
    </location>
</feature>
<dbReference type="PANTHER" id="PTHR30189:SF1">
    <property type="entry name" value="LPS-ASSEMBLY PROTEIN LPTD"/>
    <property type="match status" value="1"/>
</dbReference>
<evidence type="ECO:0000313" key="2">
    <source>
        <dbReference type="EMBL" id="QDT34254.1"/>
    </source>
</evidence>
<evidence type="ECO:0000313" key="3">
    <source>
        <dbReference type="Proteomes" id="UP000315724"/>
    </source>
</evidence>
<dbReference type="Proteomes" id="UP000315724">
    <property type="component" value="Chromosome"/>
</dbReference>
<evidence type="ECO:0000256" key="1">
    <source>
        <dbReference type="SAM" id="MobiDB-lite"/>
    </source>
</evidence>
<name>A0A517QRJ2_9PLAN</name>
<dbReference type="AlphaFoldDB" id="A0A517QRJ2"/>
<dbReference type="InterPro" id="IPR050218">
    <property type="entry name" value="LptD"/>
</dbReference>
<proteinExistence type="predicted"/>
<dbReference type="KEGG" id="tpol:Mal48_35140"/>
<organism evidence="2 3">
    <name type="scientific">Thalassoglobus polymorphus</name>
    <dbReference type="NCBI Taxonomy" id="2527994"/>
    <lineage>
        <taxon>Bacteria</taxon>
        <taxon>Pseudomonadati</taxon>
        <taxon>Planctomycetota</taxon>
        <taxon>Planctomycetia</taxon>
        <taxon>Planctomycetales</taxon>
        <taxon>Planctomycetaceae</taxon>
        <taxon>Thalassoglobus</taxon>
    </lineage>
</organism>
<dbReference type="GO" id="GO:0009279">
    <property type="term" value="C:cell outer membrane"/>
    <property type="evidence" value="ECO:0007669"/>
    <property type="project" value="TreeGrafter"/>
</dbReference>
<accession>A0A517QRJ2</accession>
<dbReference type="EMBL" id="CP036267">
    <property type="protein sequence ID" value="QDT34254.1"/>
    <property type="molecule type" value="Genomic_DNA"/>
</dbReference>
<feature type="region of interest" description="Disordered" evidence="1">
    <location>
        <begin position="17"/>
        <end position="37"/>
    </location>
</feature>
<gene>
    <name evidence="2" type="primary">lptD</name>
    <name evidence="2" type="ORF">Mal48_35140</name>
</gene>
<dbReference type="PANTHER" id="PTHR30189">
    <property type="entry name" value="LPS-ASSEMBLY PROTEIN"/>
    <property type="match status" value="1"/>
</dbReference>
<dbReference type="GO" id="GO:1990351">
    <property type="term" value="C:transporter complex"/>
    <property type="evidence" value="ECO:0007669"/>
    <property type="project" value="TreeGrafter"/>
</dbReference>
<reference evidence="2 3" key="1">
    <citation type="submission" date="2019-02" db="EMBL/GenBank/DDBJ databases">
        <title>Deep-cultivation of Planctomycetes and their phenomic and genomic characterization uncovers novel biology.</title>
        <authorList>
            <person name="Wiegand S."/>
            <person name="Jogler M."/>
            <person name="Boedeker C."/>
            <person name="Pinto D."/>
            <person name="Vollmers J."/>
            <person name="Rivas-Marin E."/>
            <person name="Kohn T."/>
            <person name="Peeters S.H."/>
            <person name="Heuer A."/>
            <person name="Rast P."/>
            <person name="Oberbeckmann S."/>
            <person name="Bunk B."/>
            <person name="Jeske O."/>
            <person name="Meyerdierks A."/>
            <person name="Storesund J.E."/>
            <person name="Kallscheuer N."/>
            <person name="Luecker S."/>
            <person name="Lage O.M."/>
            <person name="Pohl T."/>
            <person name="Merkel B.J."/>
            <person name="Hornburger P."/>
            <person name="Mueller R.-W."/>
            <person name="Bruemmer F."/>
            <person name="Labrenz M."/>
            <person name="Spormann A.M."/>
            <person name="Op den Camp H."/>
            <person name="Overmann J."/>
            <person name="Amann R."/>
            <person name="Jetten M.S.M."/>
            <person name="Mascher T."/>
            <person name="Medema M.H."/>
            <person name="Devos D.P."/>
            <person name="Kaster A.-K."/>
            <person name="Ovreas L."/>
            <person name="Rohde M."/>
            <person name="Galperin M.Y."/>
            <person name="Jogler C."/>
        </authorList>
    </citation>
    <scope>NUCLEOTIDE SEQUENCE [LARGE SCALE GENOMIC DNA]</scope>
    <source>
        <strain evidence="2 3">Mal48</strain>
    </source>
</reference>
<protein>
    <submittedName>
        <fullName evidence="2">LPS-assembly protein LptD</fullName>
    </submittedName>
</protein>
<sequence>MLCCWLSISGSLSAQTAPAGHSLGSQPSTDSGVQQIGTSNPLLEPIEIQVSIASQIPSDKEKILLLRGPCKITKGAQSWSSPQAVIWQIQNASGKGGRIIAYLDHTPEVSPVMQEQGHRETRPYFFLELETDVSIAYSGPVPVSVPGAKNDPVYLRAVEHRKKSTGSIQQVQNTTLAQAQSGPALPMLGSPYRRRVTIGPRFLGERFQAKADFIESSVQPEYVITVTGGVNIVIDNVPLTINGQTFLTRIDLSADRAVVWTDADRIGDLEGFEIDENTPFEVFLEGDIVVRQGASKIKASRAFYDISQRRGLLVDAEIRTQVPEYDGSIRLRAAEVRQFSAMNFHARNAYFTTSEFGQPKYRIESSDIFLEERPSIFPNAIDPATGLPDPSTLWITSHNNRLFIENVPVFNSPYLTGPAEDPRIPITELNFGYSGVFGAELETAWNLEGLLGLELPEGTDLNLEVDYFSERGPAAGLQSEYDSYATLFGAPAHHSGMSHFYYIHDSGVDNLGLGRRSLAPPNENRGRILWRNETELTPFTSIFAEVGHVFNNDRNFQEQWYEEEWDRDKDLENKISLEHQYDNLTTSITGAIRSNDFANQTDWLPRADITLLGQPVFNSPINWSMHSAVGYGRLHQASPPPDPVADPFVPLDYFADSEGLVAHSRHELTLPFNAGPVKVVPYALGEVAHWQEDLTGQDLTRWYGSAGVRASLQFAKYMPHVQSSILGLNGLAHKVTYDLDYYFAEASEDLDRIPQYNAFDENAQERFRSRFQVLEFGGVLPDVYDPRLYAVRSGAGRSVTAPYNELVDDQHALRLGMRHRWQTKVGPPENPRIVDWMELDLGLTYFPDAEEDNFGEDFGLLTSRYAWHVGPRTSVLASGAFDFFDMGQRVWNVGLLSQRSERGSIYFGYRNLEAGPVESQLLTSSVSYVMTPNLYVATFGASYDIAEGIDRGQSLTVTRISENFLLHFGLGYDRSKDNVGVALSLEPKFGSFGRGSMQLNSLLGID</sequence>
<keyword evidence="3" id="KW-1185">Reference proteome</keyword>